<dbReference type="FunFam" id="3.30.420.40:FF:000040">
    <property type="entry name" value="tRNA N6-adenosine threonylcarbamoyltransferase"/>
    <property type="match status" value="1"/>
</dbReference>
<evidence type="ECO:0000256" key="1">
    <source>
        <dbReference type="ARBA" id="ARBA00022490"/>
    </source>
</evidence>
<dbReference type="GO" id="GO:0005737">
    <property type="term" value="C:cytoplasm"/>
    <property type="evidence" value="ECO:0007669"/>
    <property type="project" value="UniProtKB-SubCell"/>
</dbReference>
<keyword evidence="3 8" id="KW-0819">tRNA processing</keyword>
<evidence type="ECO:0000259" key="9">
    <source>
        <dbReference type="Pfam" id="PF00814"/>
    </source>
</evidence>
<evidence type="ECO:0000256" key="6">
    <source>
        <dbReference type="ARBA" id="ARBA00023315"/>
    </source>
</evidence>
<dbReference type="PRINTS" id="PR00789">
    <property type="entry name" value="OSIALOPTASE"/>
</dbReference>
<feature type="binding site" evidence="8">
    <location>
        <begin position="139"/>
        <end position="143"/>
    </location>
    <ligand>
        <name>substrate</name>
    </ligand>
</feature>
<accession>A0A9J6QNG8</accession>
<evidence type="ECO:0000313" key="11">
    <source>
        <dbReference type="Proteomes" id="UP001065549"/>
    </source>
</evidence>
<feature type="binding site" evidence="8">
    <location>
        <position position="116"/>
    </location>
    <ligand>
        <name>Fe cation</name>
        <dbReference type="ChEBI" id="CHEBI:24875"/>
    </ligand>
</feature>
<keyword evidence="4 8" id="KW-0479">Metal-binding</keyword>
<dbReference type="EMBL" id="JAOSHN010000001">
    <property type="protein sequence ID" value="MCU7377490.1"/>
    <property type="molecule type" value="Genomic_DNA"/>
</dbReference>
<comment type="catalytic activity">
    <reaction evidence="7 8">
        <text>L-threonylcarbamoyladenylate + adenosine(37) in tRNA = N(6)-L-threonylcarbamoyladenosine(37) in tRNA + AMP + H(+)</text>
        <dbReference type="Rhea" id="RHEA:37059"/>
        <dbReference type="Rhea" id="RHEA-COMP:10162"/>
        <dbReference type="Rhea" id="RHEA-COMP:10163"/>
        <dbReference type="ChEBI" id="CHEBI:15378"/>
        <dbReference type="ChEBI" id="CHEBI:73682"/>
        <dbReference type="ChEBI" id="CHEBI:74411"/>
        <dbReference type="ChEBI" id="CHEBI:74418"/>
        <dbReference type="ChEBI" id="CHEBI:456215"/>
        <dbReference type="EC" id="2.3.1.234"/>
    </reaction>
</comment>
<dbReference type="InterPro" id="IPR043129">
    <property type="entry name" value="ATPase_NBD"/>
</dbReference>
<feature type="binding site" evidence="8">
    <location>
        <position position="185"/>
    </location>
    <ligand>
        <name>substrate</name>
    </ligand>
</feature>
<reference evidence="10" key="1">
    <citation type="submission" date="2022-09" db="EMBL/GenBank/DDBJ databases">
        <title>Culturomic study of gut microbiota in children with autism spectrum disorder.</title>
        <authorList>
            <person name="Efimov B.A."/>
            <person name="Chaplin A.V."/>
            <person name="Sokolova S.R."/>
            <person name="Pikina A.P."/>
            <person name="Korzhanova M."/>
            <person name="Belova V."/>
            <person name="Korostin D."/>
        </authorList>
    </citation>
    <scope>NUCLEOTIDE SEQUENCE</scope>
    <source>
        <strain evidence="10">ASD5510</strain>
    </source>
</reference>
<sequence>MKDGKLLTMGIESSCDETSVAIVAEGRQVLSNIIASQIEVHQVFGGVVPEIASRHHLSNINHVTNQALVQAGITMEQVDLIGVTYGPGLVGALLIGLATAKAYALAADKPLVGVHHIQGHISANYIEHLNLEPPFMALVISGGHTNIVEVTGYNECRVLGKTRDDAAGEAYDKVARVLGLGYPGGPLIDKIAKEGDPHTVEFKRVFLEKDSLDFSFSGIKTGVLNYINSEKQAGRAINTADVAASFQQAVLDVIVTKTISAAVKMKKDKIVLAGGVAANSKLRSMMEEACRRQGIALYYPSPILCTDNAAMIGCAAYYKYKSGITDDLTLDAIPNLPL</sequence>
<dbReference type="RefSeq" id="WP_253020816.1">
    <property type="nucleotide sequence ID" value="NZ_JAOSHN010000001.1"/>
</dbReference>
<comment type="function">
    <text evidence="8">Required for the formation of a threonylcarbamoyl group on adenosine at position 37 (t(6)A37) in tRNAs that read codons beginning with adenine. Is involved in the transfer of the threonylcarbamoyl moiety of threonylcarbamoyl-AMP (TC-AMP) to the N6 group of A37, together with TsaE and TsaB. TsaD likely plays a direct catalytic role in this reaction.</text>
</comment>
<dbReference type="AlphaFoldDB" id="A0A9J6QNG8"/>
<dbReference type="GO" id="GO:0005506">
    <property type="term" value="F:iron ion binding"/>
    <property type="evidence" value="ECO:0007669"/>
    <property type="project" value="UniProtKB-UniRule"/>
</dbReference>
<feature type="binding site" evidence="8">
    <location>
        <position position="120"/>
    </location>
    <ligand>
        <name>Fe cation</name>
        <dbReference type="ChEBI" id="CHEBI:24875"/>
    </ligand>
</feature>
<comment type="similarity">
    <text evidence="8">Belongs to the KAE1 / TsaD family.</text>
</comment>
<comment type="caution">
    <text evidence="10">The sequence shown here is derived from an EMBL/GenBank/DDBJ whole genome shotgun (WGS) entry which is preliminary data.</text>
</comment>
<dbReference type="NCBIfam" id="TIGR00329">
    <property type="entry name" value="gcp_kae1"/>
    <property type="match status" value="1"/>
</dbReference>
<evidence type="ECO:0000256" key="8">
    <source>
        <dbReference type="HAMAP-Rule" id="MF_01445"/>
    </source>
</evidence>
<dbReference type="PANTHER" id="PTHR11735">
    <property type="entry name" value="TRNA N6-ADENOSINE THREONYLCARBAMOYLTRANSFERASE"/>
    <property type="match status" value="1"/>
</dbReference>
<feature type="binding site" evidence="8">
    <location>
        <position position="279"/>
    </location>
    <ligand>
        <name>substrate</name>
    </ligand>
</feature>
<keyword evidence="5 8" id="KW-0408">Iron</keyword>
<dbReference type="CDD" id="cd24133">
    <property type="entry name" value="ASKHA_NBD_TsaD_bac"/>
    <property type="match status" value="1"/>
</dbReference>
<dbReference type="InterPro" id="IPR022450">
    <property type="entry name" value="TsaD"/>
</dbReference>
<comment type="cofactor">
    <cofactor evidence="8">
        <name>Fe(2+)</name>
        <dbReference type="ChEBI" id="CHEBI:29033"/>
    </cofactor>
    <text evidence="8">Binds 1 Fe(2+) ion per subunit.</text>
</comment>
<dbReference type="NCBIfam" id="TIGR03723">
    <property type="entry name" value="T6A_TsaD_YgjD"/>
    <property type="match status" value="1"/>
</dbReference>
<feature type="binding site" evidence="8">
    <location>
        <position position="307"/>
    </location>
    <ligand>
        <name>Fe cation</name>
        <dbReference type="ChEBI" id="CHEBI:24875"/>
    </ligand>
</feature>
<dbReference type="InterPro" id="IPR000905">
    <property type="entry name" value="Gcp-like_dom"/>
</dbReference>
<keyword evidence="2 8" id="KW-0808">Transferase</keyword>
<organism evidence="10 11">
    <name type="scientific">Hominibacterium faecale</name>
    <dbReference type="NCBI Taxonomy" id="2839743"/>
    <lineage>
        <taxon>Bacteria</taxon>
        <taxon>Bacillati</taxon>
        <taxon>Bacillota</taxon>
        <taxon>Clostridia</taxon>
        <taxon>Peptostreptococcales</taxon>
        <taxon>Anaerovoracaceae</taxon>
        <taxon>Hominibacterium</taxon>
    </lineage>
</organism>
<feature type="binding site" evidence="8">
    <location>
        <position position="172"/>
    </location>
    <ligand>
        <name>substrate</name>
    </ligand>
</feature>
<name>A0A9J6QNG8_9FIRM</name>
<feature type="domain" description="Gcp-like" evidence="9">
    <location>
        <begin position="28"/>
        <end position="313"/>
    </location>
</feature>
<dbReference type="Proteomes" id="UP001065549">
    <property type="component" value="Unassembled WGS sequence"/>
</dbReference>
<gene>
    <name evidence="8 10" type="primary">tsaD</name>
    <name evidence="10" type="ORF">OBO34_03870</name>
</gene>
<dbReference type="HAMAP" id="MF_01445">
    <property type="entry name" value="TsaD"/>
    <property type="match status" value="1"/>
</dbReference>
<evidence type="ECO:0000256" key="5">
    <source>
        <dbReference type="ARBA" id="ARBA00023004"/>
    </source>
</evidence>
<dbReference type="PANTHER" id="PTHR11735:SF6">
    <property type="entry name" value="TRNA N6-ADENOSINE THREONYLCARBAMOYLTRANSFERASE, MITOCHONDRIAL"/>
    <property type="match status" value="1"/>
</dbReference>
<protein>
    <recommendedName>
        <fullName evidence="8">tRNA N6-adenosine threonylcarbamoyltransferase</fullName>
        <ecNumber evidence="8">2.3.1.234</ecNumber>
    </recommendedName>
    <alternativeName>
        <fullName evidence="8">N6-L-threonylcarbamoyladenine synthase</fullName>
        <shortName evidence="8">t(6)A synthase</shortName>
    </alternativeName>
    <alternativeName>
        <fullName evidence="8">t(6)A37 threonylcarbamoyladenosine biosynthesis protein TsaD</fullName>
    </alternativeName>
    <alternativeName>
        <fullName evidence="8">tRNA threonylcarbamoyladenosine biosynthesis protein TsaD</fullName>
    </alternativeName>
</protein>
<evidence type="ECO:0000313" key="10">
    <source>
        <dbReference type="EMBL" id="MCU7377490.1"/>
    </source>
</evidence>
<evidence type="ECO:0000256" key="3">
    <source>
        <dbReference type="ARBA" id="ARBA00022694"/>
    </source>
</evidence>
<evidence type="ECO:0000256" key="7">
    <source>
        <dbReference type="ARBA" id="ARBA00048117"/>
    </source>
</evidence>
<keyword evidence="11" id="KW-1185">Reference proteome</keyword>
<keyword evidence="6 8" id="KW-0012">Acyltransferase</keyword>
<comment type="subcellular location">
    <subcellularLocation>
        <location evidence="8">Cytoplasm</location>
    </subcellularLocation>
</comment>
<dbReference type="SUPFAM" id="SSF53067">
    <property type="entry name" value="Actin-like ATPase domain"/>
    <property type="match status" value="2"/>
</dbReference>
<dbReference type="Gene3D" id="3.30.420.40">
    <property type="match status" value="2"/>
</dbReference>
<keyword evidence="1 8" id="KW-0963">Cytoplasm</keyword>
<dbReference type="GO" id="GO:0002949">
    <property type="term" value="P:tRNA threonylcarbamoyladenosine modification"/>
    <property type="evidence" value="ECO:0007669"/>
    <property type="project" value="UniProtKB-UniRule"/>
</dbReference>
<dbReference type="Pfam" id="PF00814">
    <property type="entry name" value="TsaD"/>
    <property type="match status" value="1"/>
</dbReference>
<feature type="binding site" evidence="8">
    <location>
        <position position="189"/>
    </location>
    <ligand>
        <name>substrate</name>
    </ligand>
</feature>
<dbReference type="InterPro" id="IPR017861">
    <property type="entry name" value="KAE1/TsaD"/>
</dbReference>
<proteinExistence type="inferred from homology"/>
<evidence type="ECO:0000256" key="2">
    <source>
        <dbReference type="ARBA" id="ARBA00022679"/>
    </source>
</evidence>
<dbReference type="GO" id="GO:0061711">
    <property type="term" value="F:tRNA N(6)-L-threonylcarbamoyladenine synthase activity"/>
    <property type="evidence" value="ECO:0007669"/>
    <property type="project" value="UniProtKB-EC"/>
</dbReference>
<evidence type="ECO:0000256" key="4">
    <source>
        <dbReference type="ARBA" id="ARBA00022723"/>
    </source>
</evidence>
<dbReference type="EC" id="2.3.1.234" evidence="8"/>